<dbReference type="AlphaFoldDB" id="A0A1T4KEB9"/>
<dbReference type="RefSeq" id="WP_085932596.1">
    <property type="nucleotide sequence ID" value="NZ_FUWJ01000001.1"/>
</dbReference>
<organism evidence="1 2">
    <name type="scientific">Enhydrobacter aerosaccus</name>
    <dbReference type="NCBI Taxonomy" id="225324"/>
    <lineage>
        <taxon>Bacteria</taxon>
        <taxon>Pseudomonadati</taxon>
        <taxon>Pseudomonadota</taxon>
        <taxon>Alphaproteobacteria</taxon>
        <taxon>Hyphomicrobiales</taxon>
        <taxon>Enhydrobacter</taxon>
    </lineage>
</organism>
<evidence type="ECO:0000313" key="1">
    <source>
        <dbReference type="EMBL" id="SJZ40705.1"/>
    </source>
</evidence>
<proteinExistence type="predicted"/>
<protein>
    <submittedName>
        <fullName evidence="1">Uncharacterized protein</fullName>
    </submittedName>
</protein>
<keyword evidence="2" id="KW-1185">Reference proteome</keyword>
<reference evidence="2" key="1">
    <citation type="submission" date="2017-02" db="EMBL/GenBank/DDBJ databases">
        <authorList>
            <person name="Varghese N."/>
            <person name="Submissions S."/>
        </authorList>
    </citation>
    <scope>NUCLEOTIDE SEQUENCE [LARGE SCALE GENOMIC DNA]</scope>
    <source>
        <strain evidence="2">ATCC 27094</strain>
    </source>
</reference>
<accession>A0A1T4KEB9</accession>
<evidence type="ECO:0000313" key="2">
    <source>
        <dbReference type="Proteomes" id="UP000190092"/>
    </source>
</evidence>
<name>A0A1T4KEB9_9HYPH</name>
<dbReference type="EMBL" id="FUWJ01000001">
    <property type="protein sequence ID" value="SJZ40705.1"/>
    <property type="molecule type" value="Genomic_DNA"/>
</dbReference>
<sequence>MWIGRELRGLGGQDQASLYMAANLFMLEALSSERNAPTNLATERPFDAVEEHALHALSFWSLASYAEATGIPRQTASRKLENLVENGQFVFDGKGYRPRQTALAPFRQSIPVFGLARWLLHANGHDATEFRSPELVKEWSALLRHYISAYLALVKPRRSLSGSLSDVSVQLALGALHAAEVRRYCDLNGPRSRPDFENYRALSPHVVDAPHSLRKIAQLCGIPVDKCRNECRRLATIQKVVRMIGAEHVALDGSWREEKVSGCRTLFTEEVELHLSRFFRSLALNS</sequence>
<dbReference type="Proteomes" id="UP000190092">
    <property type="component" value="Unassembled WGS sequence"/>
</dbReference>
<gene>
    <name evidence="1" type="ORF">SAMN02745126_00915</name>
</gene>